<dbReference type="OrthoDB" id="446173at2759"/>
<dbReference type="Pfam" id="PF00090">
    <property type="entry name" value="TSP_1"/>
    <property type="match status" value="5"/>
</dbReference>
<gene>
    <name evidence="8" type="ORF">C1SCF055_LOCUS4155</name>
</gene>
<dbReference type="PANTHER" id="PTHR22906">
    <property type="entry name" value="PROPERDIN"/>
    <property type="match status" value="1"/>
</dbReference>
<dbReference type="PROSITE" id="PS50092">
    <property type="entry name" value="TSP1"/>
    <property type="match status" value="7"/>
</dbReference>
<keyword evidence="2" id="KW-0677">Repeat</keyword>
<evidence type="ECO:0000256" key="4">
    <source>
        <dbReference type="ARBA" id="ARBA00023180"/>
    </source>
</evidence>
<dbReference type="InterPro" id="IPR044004">
    <property type="entry name" value="TSP1_spondin_dom"/>
</dbReference>
<evidence type="ECO:0000256" key="6">
    <source>
        <dbReference type="SAM" id="SignalP"/>
    </source>
</evidence>
<dbReference type="AlphaFoldDB" id="A0A9P1BM63"/>
<dbReference type="SUPFAM" id="SSF82895">
    <property type="entry name" value="TSP-1 type 1 repeat"/>
    <property type="match status" value="7"/>
</dbReference>
<evidence type="ECO:0000256" key="5">
    <source>
        <dbReference type="SAM" id="MobiDB-lite"/>
    </source>
</evidence>
<feature type="chain" id="PRO_5043269583" evidence="6">
    <location>
        <begin position="26"/>
        <end position="1100"/>
    </location>
</feature>
<evidence type="ECO:0000256" key="3">
    <source>
        <dbReference type="ARBA" id="ARBA00023157"/>
    </source>
</evidence>
<evidence type="ECO:0000259" key="7">
    <source>
        <dbReference type="Pfam" id="PF19028"/>
    </source>
</evidence>
<reference evidence="9" key="2">
    <citation type="submission" date="2024-04" db="EMBL/GenBank/DDBJ databases">
        <authorList>
            <person name="Chen Y."/>
            <person name="Shah S."/>
            <person name="Dougan E. K."/>
            <person name="Thang M."/>
            <person name="Chan C."/>
        </authorList>
    </citation>
    <scope>NUCLEOTIDE SEQUENCE [LARGE SCALE GENOMIC DNA]</scope>
</reference>
<reference evidence="8" key="1">
    <citation type="submission" date="2022-10" db="EMBL/GenBank/DDBJ databases">
        <authorList>
            <person name="Chen Y."/>
            <person name="Dougan E. K."/>
            <person name="Chan C."/>
            <person name="Rhodes N."/>
            <person name="Thang M."/>
        </authorList>
    </citation>
    <scope>NUCLEOTIDE SEQUENCE</scope>
</reference>
<organism evidence="8">
    <name type="scientific">Cladocopium goreaui</name>
    <dbReference type="NCBI Taxonomy" id="2562237"/>
    <lineage>
        <taxon>Eukaryota</taxon>
        <taxon>Sar</taxon>
        <taxon>Alveolata</taxon>
        <taxon>Dinophyceae</taxon>
        <taxon>Suessiales</taxon>
        <taxon>Symbiodiniaceae</taxon>
        <taxon>Cladocopium</taxon>
    </lineage>
</organism>
<evidence type="ECO:0000256" key="2">
    <source>
        <dbReference type="ARBA" id="ARBA00022737"/>
    </source>
</evidence>
<dbReference type="InterPro" id="IPR052065">
    <property type="entry name" value="Compl_asym_regulator"/>
</dbReference>
<keyword evidence="4" id="KW-0325">Glycoprotein</keyword>
<keyword evidence="1 6" id="KW-0732">Signal</keyword>
<feature type="region of interest" description="Disordered" evidence="5">
    <location>
        <begin position="635"/>
        <end position="658"/>
    </location>
</feature>
<comment type="caution">
    <text evidence="8">The sequence shown here is derived from an EMBL/GenBank/DDBJ whole genome shotgun (WGS) entry which is preliminary data.</text>
</comment>
<feature type="compositionally biased region" description="Low complexity" evidence="5">
    <location>
        <begin position="636"/>
        <end position="658"/>
    </location>
</feature>
<proteinExistence type="predicted"/>
<feature type="signal peptide" evidence="6">
    <location>
        <begin position="1"/>
        <end position="25"/>
    </location>
</feature>
<evidence type="ECO:0000313" key="8">
    <source>
        <dbReference type="EMBL" id="CAI3975879.1"/>
    </source>
</evidence>
<name>A0A9P1BM63_9DINO</name>
<feature type="domain" description="Spondin-like TSP1" evidence="7">
    <location>
        <begin position="283"/>
        <end position="335"/>
    </location>
</feature>
<dbReference type="EMBL" id="CAMXCT010000229">
    <property type="protein sequence ID" value="CAI3975879.1"/>
    <property type="molecule type" value="Genomic_DNA"/>
</dbReference>
<dbReference type="InterPro" id="IPR000884">
    <property type="entry name" value="TSP1_rpt"/>
</dbReference>
<dbReference type="PANTHER" id="PTHR22906:SF21">
    <property type="entry name" value="SEMA DOMAIN-CONTAINING PROTEIN"/>
    <property type="match status" value="1"/>
</dbReference>
<dbReference type="SMART" id="SM00209">
    <property type="entry name" value="TSP1"/>
    <property type="match status" value="7"/>
</dbReference>
<dbReference type="Pfam" id="PF19028">
    <property type="entry name" value="TSP1_spondin"/>
    <property type="match status" value="2"/>
</dbReference>
<feature type="region of interest" description="Disordered" evidence="5">
    <location>
        <begin position="1032"/>
        <end position="1066"/>
    </location>
</feature>
<evidence type="ECO:0000313" key="9">
    <source>
        <dbReference type="EMBL" id="CAL1129254.1"/>
    </source>
</evidence>
<feature type="domain" description="Spondin-like TSP1" evidence="7">
    <location>
        <begin position="454"/>
        <end position="506"/>
    </location>
</feature>
<evidence type="ECO:0000313" key="11">
    <source>
        <dbReference type="Proteomes" id="UP001152797"/>
    </source>
</evidence>
<accession>A0A9P1BM63</accession>
<evidence type="ECO:0000256" key="1">
    <source>
        <dbReference type="ARBA" id="ARBA00022729"/>
    </source>
</evidence>
<evidence type="ECO:0000313" key="10">
    <source>
        <dbReference type="EMBL" id="CAL4763191.1"/>
    </source>
</evidence>
<protein>
    <submittedName>
        <fullName evidence="10">Hemicentin-1</fullName>
    </submittedName>
</protein>
<keyword evidence="3" id="KW-1015">Disulfide bond</keyword>
<sequence>MRVVLLERLWASSCAAAFVWQLAIASAVTSNHGGDEGPAEDSSSDVHEGRVSAAIGAAGFIGTTPSRRIMRTERMEENSAPFADIMEVFNSTLPPQFDDTAETTLDPTSEQQNCRWYDWSPWSYCSKSCGEGWKSRKRAIAVQPRNGGTQCDGPSEDLEICNEFDCPIDCQWGLWHDWSGCTASCDGGTRQRGKPVKIQNNSLGKPCNPTEGIQIEDCKTQPCSRDCKWADWTAWGACSTSCDGGVKLRTRSVGEAPVGGGRQCEGASRDEEACSLKACPQDCELGDWSAWTICSVSCGNGTSVRKRKVVSKAAEGGKPCTEALEEESACYKEGCPVDCQWEDWSSWTECGISCGSNVSLWATSTRQRAVKESLGGKPCTGQDERKTLCGQSPCPVECVWDDWGEWKACTKSCGIGITERLRNVSVPAAHGGQDCMGSTRDVKKCAKAPCPQDCRFGDWEDWSECSKPCGEGSAIRYRLVSTPALHGGQTCLGARHQTGPCNGTDCVTTEELLRKGLATQITGAMHIITEDPIAYAATPLVEQVSREALAEFAELPVRRVHVSMMPDVSKSQDVIDWFSMLIPNSTNITAVLHHISSKDLYEAGKILRSKLRRVGVSVLVNISKLSVHWNAMSGLNKSKTSNTTNTSSNNSAASNNPNATRLTGVVKMVVLQPLKFAEDVKAKEATEKLLSELSGIAQPGVHASLIPDQVYHYERDFGTESGTEQSAAIPSDSVRNATGEVHAWFSLVGTVQPARETAVAEARRIAASMMSQDLDDATVRENFFLDGVGLPNADSKVIQILAKADGDEYQVQEEEESGVLDLCKSCTKVTGVLEMITDYPNSFSADHRSEEGLKQAISQLAGVSYDSVRVSVVPSDKSRIDSLDSLLQSDTEAHEVTTLAPLDEEQSFENEVSAWFVITIPLTSTTTGDDVVEKLEKEDLTIMSLKVQNCIVDEGLDLTVKVGRISAVVQTTTTTTAATGVIKKVDFSATSETGIAGIASGQGDQTSADGQSVVTGDSASAPAKVVAVVAAVSREDVEPPTMSNPGGGDEESDDAESETKAPANATASGASLLEGLKSAACASFSPLAVLFALQSFHYHS</sequence>
<dbReference type="EMBL" id="CAMXCT030000229">
    <property type="protein sequence ID" value="CAL4763191.1"/>
    <property type="molecule type" value="Genomic_DNA"/>
</dbReference>
<dbReference type="EMBL" id="CAMXCT020000229">
    <property type="protein sequence ID" value="CAL1129254.1"/>
    <property type="molecule type" value="Genomic_DNA"/>
</dbReference>
<keyword evidence="11" id="KW-1185">Reference proteome</keyword>
<dbReference type="InterPro" id="IPR036383">
    <property type="entry name" value="TSP1_rpt_sf"/>
</dbReference>
<dbReference type="Gene3D" id="2.20.100.10">
    <property type="entry name" value="Thrombospondin type-1 (TSP1) repeat"/>
    <property type="match status" value="7"/>
</dbReference>
<dbReference type="Proteomes" id="UP001152797">
    <property type="component" value="Unassembled WGS sequence"/>
</dbReference>